<dbReference type="RefSeq" id="WP_028528193.1">
    <property type="nucleotide sequence ID" value="NZ_CABLBR010000008.1"/>
</dbReference>
<evidence type="ECO:0000256" key="1">
    <source>
        <dbReference type="SAM" id="Phobius"/>
    </source>
</evidence>
<feature type="transmembrane region" description="Helical" evidence="1">
    <location>
        <begin position="74"/>
        <end position="95"/>
    </location>
</feature>
<name>A0ABY5VCU8_9FIRM</name>
<reference evidence="2" key="1">
    <citation type="journal article" date="2022" name="Cell">
        <title>Design, construction, and in vivo augmentation of a complex gut microbiome.</title>
        <authorList>
            <person name="Cheng A.G."/>
            <person name="Ho P.Y."/>
            <person name="Aranda-Diaz A."/>
            <person name="Jain S."/>
            <person name="Yu F.B."/>
            <person name="Meng X."/>
            <person name="Wang M."/>
            <person name="Iakiviak M."/>
            <person name="Nagashima K."/>
            <person name="Zhao A."/>
            <person name="Murugkar P."/>
            <person name="Patil A."/>
            <person name="Atabakhsh K."/>
            <person name="Weakley A."/>
            <person name="Yan J."/>
            <person name="Brumbaugh A.R."/>
            <person name="Higginbottom S."/>
            <person name="Dimas A."/>
            <person name="Shiver A.L."/>
            <person name="Deutschbauer A."/>
            <person name="Neff N."/>
            <person name="Sonnenburg J.L."/>
            <person name="Huang K.C."/>
            <person name="Fischbach M.A."/>
        </authorList>
    </citation>
    <scope>NUCLEOTIDE SEQUENCE</scope>
    <source>
        <strain evidence="2">DSM 19829</strain>
    </source>
</reference>
<evidence type="ECO:0000313" key="2">
    <source>
        <dbReference type="EMBL" id="UWP58404.1"/>
    </source>
</evidence>
<keyword evidence="1" id="KW-0812">Transmembrane</keyword>
<keyword evidence="3" id="KW-1185">Reference proteome</keyword>
<dbReference type="Proteomes" id="UP001060164">
    <property type="component" value="Chromosome"/>
</dbReference>
<accession>A0ABY5VCU8</accession>
<feature type="transmembrane region" description="Helical" evidence="1">
    <location>
        <begin position="20"/>
        <end position="36"/>
    </location>
</feature>
<feature type="transmembrane region" description="Helical" evidence="1">
    <location>
        <begin position="43"/>
        <end position="62"/>
    </location>
</feature>
<protein>
    <submittedName>
        <fullName evidence="2">Uncharacterized protein</fullName>
    </submittedName>
</protein>
<gene>
    <name evidence="2" type="ORF">NQ502_13555</name>
</gene>
<evidence type="ECO:0000313" key="3">
    <source>
        <dbReference type="Proteomes" id="UP001060164"/>
    </source>
</evidence>
<proteinExistence type="predicted"/>
<organism evidence="2 3">
    <name type="scientific">Ruminococcus gauvreauii</name>
    <dbReference type="NCBI Taxonomy" id="438033"/>
    <lineage>
        <taxon>Bacteria</taxon>
        <taxon>Bacillati</taxon>
        <taxon>Bacillota</taxon>
        <taxon>Clostridia</taxon>
        <taxon>Eubacteriales</taxon>
        <taxon>Oscillospiraceae</taxon>
        <taxon>Ruminococcus</taxon>
    </lineage>
</organism>
<sequence>MQKTWTTVLEMFEKYTNGSWHIILLAVALLYLLLTIKKKKENVIFIVFSLLFTGLYLCPYTADLIMKYFIGRSVYWRMFWILPSVLIIAYAGALFLSRFRSKGIQAVLLAVMVTVIGVTGTCVYFQGHYTAKTDLYKLPSPTVSVCRLIKADAMEQGINEVHVVVPNNLVCYIRQYDASFYMPYGRNAFRREDLTQTQAGIFSQMSSDEADAETINHLLREEGINYFVWDRTGQTRDDFEAMGYVAVGDVKGHRVYRLNPED</sequence>
<feature type="transmembrane region" description="Helical" evidence="1">
    <location>
        <begin position="107"/>
        <end position="127"/>
    </location>
</feature>
<keyword evidence="1" id="KW-0472">Membrane</keyword>
<dbReference type="EMBL" id="CP102290">
    <property type="protein sequence ID" value="UWP58404.1"/>
    <property type="molecule type" value="Genomic_DNA"/>
</dbReference>
<keyword evidence="1" id="KW-1133">Transmembrane helix</keyword>